<dbReference type="AlphaFoldDB" id="A0A103XVG0"/>
<dbReference type="Gramene" id="KVH97622">
    <property type="protein sequence ID" value="KVH97622"/>
    <property type="gene ID" value="Ccrd_000279"/>
</dbReference>
<dbReference type="Proteomes" id="UP000243975">
    <property type="component" value="Unassembled WGS sequence"/>
</dbReference>
<dbReference type="STRING" id="59895.A0A103XVG0"/>
<organism evidence="2 3">
    <name type="scientific">Cynara cardunculus var. scolymus</name>
    <name type="common">Globe artichoke</name>
    <name type="synonym">Cynara scolymus</name>
    <dbReference type="NCBI Taxonomy" id="59895"/>
    <lineage>
        <taxon>Eukaryota</taxon>
        <taxon>Viridiplantae</taxon>
        <taxon>Streptophyta</taxon>
        <taxon>Embryophyta</taxon>
        <taxon>Tracheophyta</taxon>
        <taxon>Spermatophyta</taxon>
        <taxon>Magnoliopsida</taxon>
        <taxon>eudicotyledons</taxon>
        <taxon>Gunneridae</taxon>
        <taxon>Pentapetalae</taxon>
        <taxon>asterids</taxon>
        <taxon>campanulids</taxon>
        <taxon>Asterales</taxon>
        <taxon>Asteraceae</taxon>
        <taxon>Carduoideae</taxon>
        <taxon>Cardueae</taxon>
        <taxon>Carduinae</taxon>
        <taxon>Cynara</taxon>
    </lineage>
</organism>
<accession>A0A103XVG0</accession>
<gene>
    <name evidence="2" type="ORF">Ccrd_000279</name>
</gene>
<comment type="caution">
    <text evidence="2">The sequence shown here is derived from an EMBL/GenBank/DDBJ whole genome shotgun (WGS) entry which is preliminary data.</text>
</comment>
<sequence length="658" mass="74058">MDRSKPLHNFTLPPGLTWGRQRFLRCMNVNPIRAMPAVDDGESSDSGEYNENLSAGNHRVELEEFERARRGRSSRDSRRRLRFKLPSMSPSPAVEIGSVRKDVSGDGDEISVTREKLVMDFQTEVGKLKEAILKNNTSDDENSPMKVSPSPYEAEPNSRPVNSILKQKSTYNAPPPDVIRAGRGGINPEVDDPKKSTRPKRNLEKKEEKVRFSIALSRKEIEEDFIAMTGKKPPRKPKKRPKIIQNELDAVFPGLWLSEVHPDRYKVNENGKAISRLSFHLTPKMRTKLIMRTLALEPATSNVKSHPPPRLDSSSYMNVSRRFHIHAREGGGEGENPRDNLSQNLVKGEAGRLKEVLMVLSGKRRGGGEREAVEEEEEEMERLKPLHNFDLPCLKWGNQRLLRCMKVDSKGEVSAMDRKQSSESGGGRGGGSVIGTRRREMELERRYRSSDDRKVESYYKCPSSEKLKARAGDGEIEATREKLMFDFQTEVGKMKDAILRESFVVPPPAPATTTATTSTSPAERPWNLRTRRAACKAPSSSNGVNGNGDIVKPNVSPVRNECRSPKSRPVGGGATATTSGEKRERPKFSITLSRRELEDDFTAMAGRRLPRKPKKRPRIIQKQLDTLFPGLWLTEITADLYRVPDEIETGKVIIRSTY</sequence>
<dbReference type="InterPro" id="IPR012438">
    <property type="entry name" value="DUF1639"/>
</dbReference>
<dbReference type="Pfam" id="PF07797">
    <property type="entry name" value="DUF1639"/>
    <property type="match status" value="2"/>
</dbReference>
<feature type="compositionally biased region" description="Polar residues" evidence="1">
    <location>
        <begin position="159"/>
        <end position="172"/>
    </location>
</feature>
<dbReference type="PANTHER" id="PTHR33130:SF81">
    <property type="entry name" value="DUF1639 FAMILY PROTEIN"/>
    <property type="match status" value="1"/>
</dbReference>
<evidence type="ECO:0000313" key="2">
    <source>
        <dbReference type="EMBL" id="KVH97622.1"/>
    </source>
</evidence>
<reference evidence="2 3" key="1">
    <citation type="journal article" date="2016" name="Sci. Rep.">
        <title>The genome sequence of the outbreeding globe artichoke constructed de novo incorporating a phase-aware low-pass sequencing strategy of F1 progeny.</title>
        <authorList>
            <person name="Scaglione D."/>
            <person name="Reyes-Chin-Wo S."/>
            <person name="Acquadro A."/>
            <person name="Froenicke L."/>
            <person name="Portis E."/>
            <person name="Beitel C."/>
            <person name="Tirone M."/>
            <person name="Mauro R."/>
            <person name="Lo Monaco A."/>
            <person name="Mauromicale G."/>
            <person name="Faccioli P."/>
            <person name="Cattivelli L."/>
            <person name="Rieseberg L."/>
            <person name="Michelmore R."/>
            <person name="Lanteri S."/>
        </authorList>
    </citation>
    <scope>NUCLEOTIDE SEQUENCE [LARGE SCALE GENOMIC DNA]</scope>
    <source>
        <strain evidence="2">2C</strain>
    </source>
</reference>
<feature type="compositionally biased region" description="Polar residues" evidence="1">
    <location>
        <begin position="46"/>
        <end position="55"/>
    </location>
</feature>
<proteinExistence type="predicted"/>
<evidence type="ECO:0000256" key="1">
    <source>
        <dbReference type="SAM" id="MobiDB-lite"/>
    </source>
</evidence>
<feature type="compositionally biased region" description="Basic and acidic residues" evidence="1">
    <location>
        <begin position="412"/>
        <end position="421"/>
    </location>
</feature>
<feature type="region of interest" description="Disordered" evidence="1">
    <location>
        <begin position="133"/>
        <end position="208"/>
    </location>
</feature>
<evidence type="ECO:0000313" key="3">
    <source>
        <dbReference type="Proteomes" id="UP000243975"/>
    </source>
</evidence>
<dbReference type="OMA" id="RCMKADP"/>
<feature type="compositionally biased region" description="Basic and acidic residues" evidence="1">
    <location>
        <begin position="191"/>
        <end position="208"/>
    </location>
</feature>
<keyword evidence="3" id="KW-1185">Reference proteome</keyword>
<feature type="region of interest" description="Disordered" evidence="1">
    <location>
        <begin position="35"/>
        <end position="94"/>
    </location>
</feature>
<feature type="region of interest" description="Disordered" evidence="1">
    <location>
        <begin position="412"/>
        <end position="447"/>
    </location>
</feature>
<feature type="region of interest" description="Disordered" evidence="1">
    <location>
        <begin position="536"/>
        <end position="586"/>
    </location>
</feature>
<feature type="compositionally biased region" description="Basic and acidic residues" evidence="1">
    <location>
        <begin position="437"/>
        <end position="447"/>
    </location>
</feature>
<feature type="compositionally biased region" description="Gly residues" evidence="1">
    <location>
        <begin position="424"/>
        <end position="433"/>
    </location>
</feature>
<evidence type="ECO:0008006" key="4">
    <source>
        <dbReference type="Google" id="ProtNLM"/>
    </source>
</evidence>
<feature type="compositionally biased region" description="Basic and acidic residues" evidence="1">
    <location>
        <begin position="58"/>
        <end position="76"/>
    </location>
</feature>
<dbReference type="PANTHER" id="PTHR33130">
    <property type="entry name" value="PUTATIVE (DUF1639)-RELATED"/>
    <property type="match status" value="1"/>
</dbReference>
<dbReference type="EMBL" id="LEKV01003824">
    <property type="protein sequence ID" value="KVH97622.1"/>
    <property type="molecule type" value="Genomic_DNA"/>
</dbReference>
<name>A0A103XVG0_CYNCS</name>
<protein>
    <recommendedName>
        <fullName evidence="4">DUF1639 domain-containing protein</fullName>
    </recommendedName>
</protein>